<protein>
    <recommendedName>
        <fullName evidence="8">Branched-chain amino acid ABC transporter permease</fullName>
    </recommendedName>
</protein>
<keyword evidence="3 6" id="KW-0812">Transmembrane</keyword>
<evidence type="ECO:0000256" key="3">
    <source>
        <dbReference type="ARBA" id="ARBA00022692"/>
    </source>
</evidence>
<dbReference type="CDD" id="cd06581">
    <property type="entry name" value="TM_PBP1_LivM_like"/>
    <property type="match status" value="1"/>
</dbReference>
<evidence type="ECO:0000256" key="1">
    <source>
        <dbReference type="ARBA" id="ARBA00004651"/>
    </source>
</evidence>
<feature type="transmembrane region" description="Helical" evidence="6">
    <location>
        <begin position="156"/>
        <end position="173"/>
    </location>
</feature>
<evidence type="ECO:0000313" key="7">
    <source>
        <dbReference type="EMBL" id="SVA59854.1"/>
    </source>
</evidence>
<dbReference type="PANTHER" id="PTHR30482">
    <property type="entry name" value="HIGH-AFFINITY BRANCHED-CHAIN AMINO ACID TRANSPORT SYSTEM PERMEASE"/>
    <property type="match status" value="1"/>
</dbReference>
<keyword evidence="2" id="KW-1003">Cell membrane</keyword>
<proteinExistence type="predicted"/>
<evidence type="ECO:0000256" key="5">
    <source>
        <dbReference type="ARBA" id="ARBA00023136"/>
    </source>
</evidence>
<comment type="subcellular location">
    <subcellularLocation>
        <location evidence="1">Cell membrane</location>
        <topology evidence="1">Multi-pass membrane protein</topology>
    </subcellularLocation>
</comment>
<keyword evidence="5 6" id="KW-0472">Membrane</keyword>
<evidence type="ECO:0000256" key="2">
    <source>
        <dbReference type="ARBA" id="ARBA00022475"/>
    </source>
</evidence>
<reference evidence="7" key="1">
    <citation type="submission" date="2018-05" db="EMBL/GenBank/DDBJ databases">
        <authorList>
            <person name="Lanie J.A."/>
            <person name="Ng W.-L."/>
            <person name="Kazmierczak K.M."/>
            <person name="Andrzejewski T.M."/>
            <person name="Davidsen T.M."/>
            <person name="Wayne K.J."/>
            <person name="Tettelin H."/>
            <person name="Glass J.I."/>
            <person name="Rusch D."/>
            <person name="Podicherti R."/>
            <person name="Tsui H.-C.T."/>
            <person name="Winkler M.E."/>
        </authorList>
    </citation>
    <scope>NUCLEOTIDE SEQUENCE</scope>
</reference>
<evidence type="ECO:0000256" key="6">
    <source>
        <dbReference type="SAM" id="Phobius"/>
    </source>
</evidence>
<evidence type="ECO:0008006" key="8">
    <source>
        <dbReference type="Google" id="ProtNLM"/>
    </source>
</evidence>
<keyword evidence="4 6" id="KW-1133">Transmembrane helix</keyword>
<sequence length="321" mass="35393">MNLSAIPRDLLLVSALLILVPLIVPEWILFVMTKSLFMFICVSGVAFMLRGGLLTFGHALFYATGAYTVGFMVKWFGVQELLIVLPLGALTGFIMAALVGLVMARYREVFFAMLNLAFSMMLFGALLKFYRVTGGTDGLPIGTPTLLGFEIESDGLGFYYFSLVIVAIVAYVIHRFMASPNGFYLRALHDNEIRIEYSGVSVRQVIYRTYILAGTLGGVSGVLAAFTIGHIVPEDAFWIQSGQFVFVALLGGFGGLAGPLMGSFVFEFMETYSSKYFPMAWQMMMGIVMLLVILFQPGGLWSIYHQILDYFKGDKGGTDDV</sequence>
<dbReference type="Pfam" id="PF02653">
    <property type="entry name" value="BPD_transp_2"/>
    <property type="match status" value="1"/>
</dbReference>
<feature type="transmembrane region" description="Helical" evidence="6">
    <location>
        <begin position="210"/>
        <end position="232"/>
    </location>
</feature>
<dbReference type="GO" id="GO:0015658">
    <property type="term" value="F:branched-chain amino acid transmembrane transporter activity"/>
    <property type="evidence" value="ECO:0007669"/>
    <property type="project" value="InterPro"/>
</dbReference>
<name>A0A381X533_9ZZZZ</name>
<feature type="transmembrane region" description="Helical" evidence="6">
    <location>
        <begin position="83"/>
        <end position="102"/>
    </location>
</feature>
<accession>A0A381X533</accession>
<feature type="transmembrane region" description="Helical" evidence="6">
    <location>
        <begin position="280"/>
        <end position="304"/>
    </location>
</feature>
<evidence type="ECO:0000256" key="4">
    <source>
        <dbReference type="ARBA" id="ARBA00022989"/>
    </source>
</evidence>
<feature type="transmembrane region" description="Helical" evidence="6">
    <location>
        <begin position="244"/>
        <end position="268"/>
    </location>
</feature>
<dbReference type="InterPro" id="IPR001851">
    <property type="entry name" value="ABC_transp_permease"/>
</dbReference>
<dbReference type="GO" id="GO:0005886">
    <property type="term" value="C:plasma membrane"/>
    <property type="evidence" value="ECO:0007669"/>
    <property type="project" value="UniProtKB-SubCell"/>
</dbReference>
<feature type="transmembrane region" description="Helical" evidence="6">
    <location>
        <begin position="35"/>
        <end position="53"/>
    </location>
</feature>
<dbReference type="AlphaFoldDB" id="A0A381X533"/>
<dbReference type="PANTHER" id="PTHR30482:SF17">
    <property type="entry name" value="ABC TRANSPORTER ATP-BINDING PROTEIN"/>
    <property type="match status" value="1"/>
</dbReference>
<dbReference type="EMBL" id="UINC01013948">
    <property type="protein sequence ID" value="SVA59854.1"/>
    <property type="molecule type" value="Genomic_DNA"/>
</dbReference>
<feature type="transmembrane region" description="Helical" evidence="6">
    <location>
        <begin position="109"/>
        <end position="130"/>
    </location>
</feature>
<organism evidence="7">
    <name type="scientific">marine metagenome</name>
    <dbReference type="NCBI Taxonomy" id="408172"/>
    <lineage>
        <taxon>unclassified sequences</taxon>
        <taxon>metagenomes</taxon>
        <taxon>ecological metagenomes</taxon>
    </lineage>
</organism>
<dbReference type="InterPro" id="IPR043428">
    <property type="entry name" value="LivM-like"/>
</dbReference>
<gene>
    <name evidence="7" type="ORF">METZ01_LOCUS112708</name>
</gene>